<feature type="region of interest" description="Disordered" evidence="1">
    <location>
        <begin position="1"/>
        <end position="74"/>
    </location>
</feature>
<gene>
    <name evidence="2" type="ORF">EKH80_03020</name>
</gene>
<feature type="compositionally biased region" description="Acidic residues" evidence="1">
    <location>
        <begin position="27"/>
        <end position="38"/>
    </location>
</feature>
<evidence type="ECO:0000313" key="2">
    <source>
        <dbReference type="EMBL" id="RUL78798.1"/>
    </source>
</evidence>
<dbReference type="InterPro" id="IPR028897">
    <property type="entry name" value="Tox-HDC_dom"/>
</dbReference>
<dbReference type="EMBL" id="RYYV01000002">
    <property type="protein sequence ID" value="RUL78798.1"/>
    <property type="molecule type" value="Genomic_DNA"/>
</dbReference>
<accession>A0A432MA45</accession>
<dbReference type="Pfam" id="PF15656">
    <property type="entry name" value="Tox-HDC"/>
    <property type="match status" value="1"/>
</dbReference>
<keyword evidence="3" id="KW-1185">Reference proteome</keyword>
<dbReference type="OrthoDB" id="5862074at2"/>
<reference evidence="2 3" key="1">
    <citation type="submission" date="2018-12" db="EMBL/GenBank/DDBJ databases">
        <title>Dyella dinghuensis sp. nov. DHOA06 and Dyella choica sp. nov. 4M-K27, isolated from forest soil.</title>
        <authorList>
            <person name="Qiu L.-H."/>
            <person name="Gao Z.-H."/>
        </authorList>
    </citation>
    <scope>NUCLEOTIDE SEQUENCE [LARGE SCALE GENOMIC DNA]</scope>
    <source>
        <strain evidence="2 3">4M-K27</strain>
    </source>
</reference>
<comment type="caution">
    <text evidence="2">The sequence shown here is derived from an EMBL/GenBank/DDBJ whole genome shotgun (WGS) entry which is preliminary data.</text>
</comment>
<proteinExistence type="predicted"/>
<dbReference type="RefSeq" id="WP_126683257.1">
    <property type="nucleotide sequence ID" value="NZ_RYYV01000002.1"/>
</dbReference>
<sequence>MGKSYRSRTPELNAALDELNAGRALSGDEDLDEEDDEPFTMTDFSAPNQRNAWAEQATPSPRISSRPSTARVPVGARGPASLQGLTGGNVVSATGAVNPSTAAAPDVLPPPRHEYEFNRDPTVKYWHKVRTPSGRGRFNVQKNQYVMGSDRPIYGYEMGRWRPRSAVASAIAVAGASATGMPLDFFKRRASVTQRPIAIVSGTHGAWHSNNWDDNPAVGRYPDYVEPIFLNEDLDMYLEGGAAGAVLRTDSRGIPYYASGKAENKRRFESRIRVYDAATLSEKQHMELINDLDNHVIHGFCFGRNDESLRSAKKLPPVISYLSKTEPPSSTGKRKWLKVEPDTIVKDRAKNRVPVPIGGWIATFSTIDNNITSGHILLGGGLTSPIIKVGTDPLCVITETGGTITSFNVLNDVAEIWHPPMYHPDDPQAPSLATYSFYNP</sequence>
<organism evidence="2 3">
    <name type="scientific">Dyella choica</name>
    <dbReference type="NCBI Taxonomy" id="1927959"/>
    <lineage>
        <taxon>Bacteria</taxon>
        <taxon>Pseudomonadati</taxon>
        <taxon>Pseudomonadota</taxon>
        <taxon>Gammaproteobacteria</taxon>
        <taxon>Lysobacterales</taxon>
        <taxon>Rhodanobacteraceae</taxon>
        <taxon>Dyella</taxon>
    </lineage>
</organism>
<name>A0A432MA45_9GAMM</name>
<feature type="compositionally biased region" description="Low complexity" evidence="1">
    <location>
        <begin position="57"/>
        <end position="71"/>
    </location>
</feature>
<evidence type="ECO:0000256" key="1">
    <source>
        <dbReference type="SAM" id="MobiDB-lite"/>
    </source>
</evidence>
<protein>
    <submittedName>
        <fullName evidence="2">Uncharacterized protein</fullName>
    </submittedName>
</protein>
<dbReference type="AlphaFoldDB" id="A0A432MA45"/>
<evidence type="ECO:0000313" key="3">
    <source>
        <dbReference type="Proteomes" id="UP000274358"/>
    </source>
</evidence>
<feature type="compositionally biased region" description="Polar residues" evidence="1">
    <location>
        <begin position="42"/>
        <end position="51"/>
    </location>
</feature>
<dbReference type="Proteomes" id="UP000274358">
    <property type="component" value="Unassembled WGS sequence"/>
</dbReference>